<dbReference type="EMBL" id="JAAHFQ010000647">
    <property type="protein sequence ID" value="NER30813.1"/>
    <property type="molecule type" value="Genomic_DNA"/>
</dbReference>
<comment type="caution">
    <text evidence="2">The sequence shown here is derived from an EMBL/GenBank/DDBJ whole genome shotgun (WGS) entry which is preliminary data.</text>
</comment>
<name>A0A6B3NGL9_9CYAN</name>
<reference evidence="2" key="1">
    <citation type="submission" date="2019-11" db="EMBL/GenBank/DDBJ databases">
        <title>Genomic insights into an expanded diversity of filamentous marine cyanobacteria reveals the extraordinary biosynthetic potential of Moorea and Okeania.</title>
        <authorList>
            <person name="Ferreira Leao T."/>
            <person name="Wang M."/>
            <person name="Moss N."/>
            <person name="Da Silva R."/>
            <person name="Sanders J."/>
            <person name="Nurk S."/>
            <person name="Gurevich A."/>
            <person name="Humphrey G."/>
            <person name="Reher R."/>
            <person name="Zhu Q."/>
            <person name="Belda-Ferre P."/>
            <person name="Glukhov E."/>
            <person name="Rex R."/>
            <person name="Dorrestein P.C."/>
            <person name="Knight R."/>
            <person name="Pevzner P."/>
            <person name="Gerwick W.H."/>
            <person name="Gerwick L."/>
        </authorList>
    </citation>
    <scope>NUCLEOTIDE SEQUENCE</scope>
    <source>
        <strain evidence="2">SIO1C4</strain>
    </source>
</reference>
<evidence type="ECO:0000313" key="2">
    <source>
        <dbReference type="EMBL" id="NER30813.1"/>
    </source>
</evidence>
<accession>A0A6B3NGL9</accession>
<dbReference type="AlphaFoldDB" id="A0A6B3NGL9"/>
<sequence>MTPELKKQLGRIESGVTTNRGYLQKLQTSTSNLSSDLKDRFQKLSKRLRLPEIVNALTLLVTLHNAALLSRSIAETLGDIVSTGMALIGLKDEDGQPYDFNEVLGESAANFLKKLLGEAVWDDLVFKWKKASRVYQSGANILSSMTSMFYSVRSISAFGAEQVGKIGNALRKDGVVREDSYGAMPENVKALSGARNRLERMVEGLEGISDAAEAIHTITEETFSITKEVDEINKTKKEFQKYLEEKAPKQQTENKVVAKALKQEKTVADREPEHSEEEQLRG</sequence>
<gene>
    <name evidence="2" type="ORF">F6J89_25145</name>
</gene>
<feature type="region of interest" description="Disordered" evidence="1">
    <location>
        <begin position="261"/>
        <end position="282"/>
    </location>
</feature>
<organism evidence="2">
    <name type="scientific">Symploca sp. SIO1C4</name>
    <dbReference type="NCBI Taxonomy" id="2607765"/>
    <lineage>
        <taxon>Bacteria</taxon>
        <taxon>Bacillati</taxon>
        <taxon>Cyanobacteriota</taxon>
        <taxon>Cyanophyceae</taxon>
        <taxon>Coleofasciculales</taxon>
        <taxon>Coleofasciculaceae</taxon>
        <taxon>Symploca</taxon>
    </lineage>
</organism>
<protein>
    <submittedName>
        <fullName evidence="2">Uncharacterized protein</fullName>
    </submittedName>
</protein>
<proteinExistence type="predicted"/>
<evidence type="ECO:0000256" key="1">
    <source>
        <dbReference type="SAM" id="MobiDB-lite"/>
    </source>
</evidence>